<evidence type="ECO:0000259" key="6">
    <source>
        <dbReference type="Pfam" id="PF09940"/>
    </source>
</evidence>
<dbReference type="InterPro" id="IPR032610">
    <property type="entry name" value="DUF2172"/>
</dbReference>
<evidence type="ECO:0000256" key="2">
    <source>
        <dbReference type="ARBA" id="ARBA00012882"/>
    </source>
</evidence>
<evidence type="ECO:0000256" key="5">
    <source>
        <dbReference type="RuleBase" id="RU365031"/>
    </source>
</evidence>
<dbReference type="SUPFAM" id="SSF110710">
    <property type="entry name" value="TTHA0583/YokD-like"/>
    <property type="match status" value="1"/>
</dbReference>
<comment type="similarity">
    <text evidence="1 5">Belongs to the antibiotic N-acetyltransferase family.</text>
</comment>
<dbReference type="EC" id="2.3.1.-" evidence="5"/>
<dbReference type="InterPro" id="IPR032622">
    <property type="entry name" value="UCP01524_HTH"/>
</dbReference>
<dbReference type="PANTHER" id="PTHR11104">
    <property type="entry name" value="AMINOGLYCOSIDE N3-ACETYLTRANSFERASE"/>
    <property type="match status" value="1"/>
</dbReference>
<evidence type="ECO:0000256" key="1">
    <source>
        <dbReference type="ARBA" id="ARBA00006383"/>
    </source>
</evidence>
<evidence type="ECO:0000313" key="9">
    <source>
        <dbReference type="EMBL" id="HIZ89018.1"/>
    </source>
</evidence>
<dbReference type="GO" id="GO:0046353">
    <property type="term" value="F:aminoglycoside 3-N-acetyltransferase activity"/>
    <property type="evidence" value="ECO:0007669"/>
    <property type="project" value="UniProtKB-EC"/>
</dbReference>
<accession>A0A9D2KCG6</accession>
<feature type="domain" description="DUF2172" evidence="6">
    <location>
        <begin position="326"/>
        <end position="420"/>
    </location>
</feature>
<comment type="caution">
    <text evidence="9">The sequence shown here is derived from an EMBL/GenBank/DDBJ whole genome shotgun (WGS) entry which is preliminary data.</text>
</comment>
<dbReference type="GO" id="GO:0046677">
    <property type="term" value="P:response to antibiotic"/>
    <property type="evidence" value="ECO:0007669"/>
    <property type="project" value="UniProtKB-KW"/>
</dbReference>
<dbReference type="Pfam" id="PF16221">
    <property type="entry name" value="HTH_47"/>
    <property type="match status" value="1"/>
</dbReference>
<organism evidence="9 10">
    <name type="scientific">Candidatus Mucispirillum faecigallinarum</name>
    <dbReference type="NCBI Taxonomy" id="2838699"/>
    <lineage>
        <taxon>Bacteria</taxon>
        <taxon>Pseudomonadati</taxon>
        <taxon>Deferribacterota</taxon>
        <taxon>Deferribacteres</taxon>
        <taxon>Deferribacterales</taxon>
        <taxon>Mucispirillaceae</taxon>
        <taxon>Mucispirillum</taxon>
    </lineage>
</organism>
<feature type="domain" description="DUF4910" evidence="8">
    <location>
        <begin position="272"/>
        <end position="619"/>
    </location>
</feature>
<keyword evidence="5" id="KW-0046">Antibiotic resistance</keyword>
<dbReference type="Pfam" id="PF02522">
    <property type="entry name" value="Antibiotic_NAT"/>
    <property type="match status" value="1"/>
</dbReference>
<evidence type="ECO:0000256" key="4">
    <source>
        <dbReference type="ARBA" id="ARBA00023315"/>
    </source>
</evidence>
<dbReference type="SUPFAM" id="SSF53187">
    <property type="entry name" value="Zn-dependent exopeptidases"/>
    <property type="match status" value="1"/>
</dbReference>
<feature type="domain" description="UCP01524 winged helix-turn-helix" evidence="7">
    <location>
        <begin position="622"/>
        <end position="693"/>
    </location>
</feature>
<evidence type="ECO:0000259" key="7">
    <source>
        <dbReference type="Pfam" id="PF16221"/>
    </source>
</evidence>
<dbReference type="Proteomes" id="UP000824176">
    <property type="component" value="Unassembled WGS sequence"/>
</dbReference>
<sequence length="696" mass="80189">MSKREKIDYKEIIRNLEIKSGDIVLLTSNLTFLAYDAAVNKEVFDENFILDTVISKLGSTGTLLLPVYNWDFCHGVTFDYKNTQSKTGHLGNLALKRDDFKRTKNPIYSFAVWGKDKDYLCSIDPVISLGKDSVFGYLHRVNAKNVVLDVDISDHYTICHYVEQVHGVPYRYNKYFKADYIDEYGNKSRKTYSMSVRYLELDVTSDTQIMYEELLKQNIAYERHIGHHVISYINMGDSVPVMEKDVLENNAVGQAQYKGQFEKKLPLNEEMYKIIKELFPINRSLSGNGNRDTLKYIKENYLGELNIKEYSIKDNPETFDWKTPYEWNINDAYIEDENGNKIIDFKKNNLHILGYSEPVDITIPFSELDNHLYSLENDIDAVPYTTSYYKKRWGFCLSHKQREELRKNPDKLYHVVIDSSINENGSITYGELVINGYTDDEILISTYICHPSMTNDNLSGIAAAVAAAKYIYALLERKYTYRIIFIPETIGALIYLKENITHLQKYVKVGFVLSCIGDNGDYSCVHTPYNNTYTDKIVTHVLKYITDNPKEYSYLERGSDERQFCAPLVNLPVCTLSRTKFAKFKEYHTSNDNLDFVTAAGIGGGIDYICQCINILENNEYYKIKTIGEPQLGKYGLYPTISQKGSAAYTRNMTNIIAYLNGKNSILDIAEILNMKFTDVLETIKKLKENNLIYII</sequence>
<dbReference type="AlphaFoldDB" id="A0A9D2KCG6"/>
<dbReference type="EMBL" id="DXAQ01000056">
    <property type="protein sequence ID" value="HIZ89018.1"/>
    <property type="molecule type" value="Genomic_DNA"/>
</dbReference>
<evidence type="ECO:0000313" key="10">
    <source>
        <dbReference type="Proteomes" id="UP000824176"/>
    </source>
</evidence>
<dbReference type="Gene3D" id="1.10.10.10">
    <property type="entry name" value="Winged helix-like DNA-binding domain superfamily/Winged helix DNA-binding domain"/>
    <property type="match status" value="1"/>
</dbReference>
<dbReference type="Pfam" id="PF16254">
    <property type="entry name" value="DUF4910"/>
    <property type="match status" value="1"/>
</dbReference>
<name>A0A9D2KCG6_9BACT</name>
<reference evidence="9" key="1">
    <citation type="journal article" date="2021" name="PeerJ">
        <title>Extensive microbial diversity within the chicken gut microbiome revealed by metagenomics and culture.</title>
        <authorList>
            <person name="Gilroy R."/>
            <person name="Ravi A."/>
            <person name="Getino M."/>
            <person name="Pursley I."/>
            <person name="Horton D.L."/>
            <person name="Alikhan N.F."/>
            <person name="Baker D."/>
            <person name="Gharbi K."/>
            <person name="Hall N."/>
            <person name="Watson M."/>
            <person name="Adriaenssens E.M."/>
            <person name="Foster-Nyarko E."/>
            <person name="Jarju S."/>
            <person name="Secka A."/>
            <person name="Antonio M."/>
            <person name="Oren A."/>
            <person name="Chaudhuri R.R."/>
            <person name="La Ragione R."/>
            <person name="Hildebrand F."/>
            <person name="Pallen M.J."/>
        </authorList>
    </citation>
    <scope>NUCLEOTIDE SEQUENCE</scope>
    <source>
        <strain evidence="9">ChiW4-1371</strain>
    </source>
</reference>
<dbReference type="PANTHER" id="PTHR11104:SF0">
    <property type="entry name" value="SPBETA PROPHAGE-DERIVED AMINOGLYCOSIDE N(3')-ACETYLTRANSFERASE-LIKE PROTEIN YOKD"/>
    <property type="match status" value="1"/>
</dbReference>
<evidence type="ECO:0000259" key="8">
    <source>
        <dbReference type="Pfam" id="PF16254"/>
    </source>
</evidence>
<keyword evidence="3 5" id="KW-0808">Transferase</keyword>
<dbReference type="InterPro" id="IPR036388">
    <property type="entry name" value="WH-like_DNA-bd_sf"/>
</dbReference>
<dbReference type="Gene3D" id="3.40.630.10">
    <property type="entry name" value="Zn peptidases"/>
    <property type="match status" value="1"/>
</dbReference>
<proteinExistence type="inferred from homology"/>
<comment type="catalytic activity">
    <reaction evidence="5">
        <text>a 2-deoxystreptamine antibiotic + acetyl-CoA = an N(3)-acetyl-2-deoxystreptamine antibiotic + CoA + H(+)</text>
        <dbReference type="Rhea" id="RHEA:12665"/>
        <dbReference type="ChEBI" id="CHEBI:15378"/>
        <dbReference type="ChEBI" id="CHEBI:57287"/>
        <dbReference type="ChEBI" id="CHEBI:57288"/>
        <dbReference type="ChEBI" id="CHEBI:57921"/>
        <dbReference type="ChEBI" id="CHEBI:77452"/>
        <dbReference type="EC" id="2.3.1.81"/>
    </reaction>
</comment>
<dbReference type="InterPro" id="IPR003679">
    <property type="entry name" value="Amioglycoside_AcTrfase"/>
</dbReference>
<gene>
    <name evidence="9" type="ORF">H9804_03655</name>
</gene>
<keyword evidence="4 5" id="KW-0012">Acyltransferase</keyword>
<reference evidence="9" key="2">
    <citation type="submission" date="2021-04" db="EMBL/GenBank/DDBJ databases">
        <authorList>
            <person name="Gilroy R."/>
        </authorList>
    </citation>
    <scope>NUCLEOTIDE SEQUENCE</scope>
    <source>
        <strain evidence="9">ChiW4-1371</strain>
    </source>
</reference>
<dbReference type="Pfam" id="PF09940">
    <property type="entry name" value="DUF2172"/>
    <property type="match status" value="1"/>
</dbReference>
<evidence type="ECO:0000256" key="3">
    <source>
        <dbReference type="ARBA" id="ARBA00022679"/>
    </source>
</evidence>
<protein>
    <recommendedName>
        <fullName evidence="2 5">Aminoglycoside N(3)-acetyltransferase</fullName>
        <ecNumber evidence="5">2.3.1.-</ecNumber>
    </recommendedName>
</protein>
<dbReference type="Gene3D" id="3.50.30.90">
    <property type="match status" value="1"/>
</dbReference>
<dbReference type="InterPro" id="IPR032589">
    <property type="entry name" value="DUF4910"/>
</dbReference>
<dbReference type="InterPro" id="IPR028345">
    <property type="entry name" value="Antibiotic_NAT-like"/>
</dbReference>